<evidence type="ECO:0000259" key="1">
    <source>
        <dbReference type="Pfam" id="PF03372"/>
    </source>
</evidence>
<keyword evidence="2" id="KW-0378">Hydrolase</keyword>
<reference evidence="2" key="1">
    <citation type="submission" date="2021-08" db="EMBL/GenBank/DDBJ databases">
        <authorList>
            <person name="Sakaguchi M."/>
            <person name="Kikuchi T."/>
            <person name="Urbanczyk H."/>
        </authorList>
    </citation>
    <scope>NUCLEOTIDE SEQUENCE</scope>
    <source>
        <strain evidence="2">020920N</strain>
    </source>
</reference>
<dbReference type="GO" id="GO:0004519">
    <property type="term" value="F:endonuclease activity"/>
    <property type="evidence" value="ECO:0007669"/>
    <property type="project" value="UniProtKB-KW"/>
</dbReference>
<dbReference type="RefSeq" id="WP_251875623.1">
    <property type="nucleotide sequence ID" value="NZ_CP082275.1"/>
</dbReference>
<keyword evidence="3" id="KW-1185">Reference proteome</keyword>
<dbReference type="Proteomes" id="UP001056255">
    <property type="component" value="Chromosome I"/>
</dbReference>
<accession>A0ABY4WP49</accession>
<proteinExistence type="predicted"/>
<dbReference type="InterPro" id="IPR036691">
    <property type="entry name" value="Endo/exonu/phosph_ase_sf"/>
</dbReference>
<sequence>MSEHISEQKALRFATFNVAMSADKSGEVFSQLKGDTSRRFANIAAIIQNTQPDVLLLCEFDHVGHGGDDGMLAFFQKEYLEKSQYGQSAIHFPHTYLPATNTGLPVVEGDDVSLSPERAHGFARHHGQYGFVILSKYPLDIENSRSWQTLLWQGFPGSRIPESYFQAKGLQSIRLSSKNHIALPVLVGDQLIHLVACHPTPPVFDGPERRNLRRNADELRLLHDIVTNAAFLVDDKGKGGGLDSRDAFVIMGDLNADPANGDGDRAQIRTLLSDPILHDVQPQGAGASACISDSRMRGKSRATHNRGLRLDYVLPSHHLKPVDSGVFWPKVNDALASFIYNESGKPVSGRSSDHRLVWVDVILQGASQE</sequence>
<feature type="domain" description="Endonuclease/exonuclease/phosphatase" evidence="1">
    <location>
        <begin position="14"/>
        <end position="354"/>
    </location>
</feature>
<dbReference type="Pfam" id="PF03372">
    <property type="entry name" value="Exo_endo_phos"/>
    <property type="match status" value="1"/>
</dbReference>
<name>A0ABY4WP49_9GAMM</name>
<dbReference type="EMBL" id="CP082275">
    <property type="protein sequence ID" value="USH01367.1"/>
    <property type="molecule type" value="Genomic_DNA"/>
</dbReference>
<gene>
    <name evidence="2" type="ORF">K6Q96_10580</name>
</gene>
<keyword evidence="2" id="KW-0255">Endonuclease</keyword>
<dbReference type="InterPro" id="IPR005135">
    <property type="entry name" value="Endo/exonuclease/phosphatase"/>
</dbReference>
<protein>
    <submittedName>
        <fullName evidence="2">Endonuclease/exonuclease/phosphatase family protein</fullName>
    </submittedName>
</protein>
<evidence type="ECO:0000313" key="3">
    <source>
        <dbReference type="Proteomes" id="UP001056255"/>
    </source>
</evidence>
<evidence type="ECO:0000313" key="2">
    <source>
        <dbReference type="EMBL" id="USH01367.1"/>
    </source>
</evidence>
<dbReference type="Gene3D" id="3.60.10.10">
    <property type="entry name" value="Endonuclease/exonuclease/phosphatase"/>
    <property type="match status" value="1"/>
</dbReference>
<organism evidence="2 3">
    <name type="scientific">Grimontia kaedaensis</name>
    <dbReference type="NCBI Taxonomy" id="2872157"/>
    <lineage>
        <taxon>Bacteria</taxon>
        <taxon>Pseudomonadati</taxon>
        <taxon>Pseudomonadota</taxon>
        <taxon>Gammaproteobacteria</taxon>
        <taxon>Vibrionales</taxon>
        <taxon>Vibrionaceae</taxon>
        <taxon>Grimontia</taxon>
    </lineage>
</organism>
<dbReference type="SUPFAM" id="SSF56219">
    <property type="entry name" value="DNase I-like"/>
    <property type="match status" value="1"/>
</dbReference>
<keyword evidence="2" id="KW-0540">Nuclease</keyword>